<organism evidence="7 8">
    <name type="scientific">Massilia litorea</name>
    <dbReference type="NCBI Taxonomy" id="2769491"/>
    <lineage>
        <taxon>Bacteria</taxon>
        <taxon>Pseudomonadati</taxon>
        <taxon>Pseudomonadota</taxon>
        <taxon>Betaproteobacteria</taxon>
        <taxon>Burkholderiales</taxon>
        <taxon>Oxalobacteraceae</taxon>
        <taxon>Telluria group</taxon>
        <taxon>Massilia</taxon>
    </lineage>
</organism>
<dbReference type="RefSeq" id="WP_193685300.1">
    <property type="nucleotide sequence ID" value="NZ_CP062941.1"/>
</dbReference>
<dbReference type="SUPFAM" id="SSF57716">
    <property type="entry name" value="Glucocorticoid receptor-like (DNA-binding domain)"/>
    <property type="match status" value="1"/>
</dbReference>
<dbReference type="InterPro" id="IPR000962">
    <property type="entry name" value="Znf_DskA_TraR"/>
</dbReference>
<dbReference type="PROSITE" id="PS51128">
    <property type="entry name" value="ZF_DKSA_2"/>
    <property type="match status" value="1"/>
</dbReference>
<dbReference type="EMBL" id="CP062941">
    <property type="protein sequence ID" value="QOL48254.1"/>
    <property type="molecule type" value="Genomic_DNA"/>
</dbReference>
<name>A0A7L9TZQ7_9BURK</name>
<dbReference type="AlphaFoldDB" id="A0A7L9TZQ7"/>
<evidence type="ECO:0000256" key="4">
    <source>
        <dbReference type="PROSITE-ProRule" id="PRU00510"/>
    </source>
</evidence>
<keyword evidence="8" id="KW-1185">Reference proteome</keyword>
<keyword evidence="3" id="KW-0862">Zinc</keyword>
<dbReference type="KEGG" id="mlir:LPB04_14805"/>
<evidence type="ECO:0000313" key="7">
    <source>
        <dbReference type="EMBL" id="QOL48254.1"/>
    </source>
</evidence>
<dbReference type="PROSITE" id="PS01102">
    <property type="entry name" value="ZF_DKSA_1"/>
    <property type="match status" value="1"/>
</dbReference>
<keyword evidence="2" id="KW-0863">Zinc-finger</keyword>
<proteinExistence type="predicted"/>
<dbReference type="GO" id="GO:0008270">
    <property type="term" value="F:zinc ion binding"/>
    <property type="evidence" value="ECO:0007669"/>
    <property type="project" value="UniProtKB-KW"/>
</dbReference>
<feature type="zinc finger region" description="dksA C4-type" evidence="4">
    <location>
        <begin position="93"/>
        <end position="117"/>
    </location>
</feature>
<keyword evidence="1" id="KW-0479">Metal-binding</keyword>
<dbReference type="InterPro" id="IPR020458">
    <property type="entry name" value="Znf_DskA_TraR_CS"/>
</dbReference>
<dbReference type="PANTHER" id="PTHR33823:SF4">
    <property type="entry name" value="GENERAL STRESS PROTEIN 16O"/>
    <property type="match status" value="1"/>
</dbReference>
<evidence type="ECO:0000313" key="8">
    <source>
        <dbReference type="Proteomes" id="UP000593875"/>
    </source>
</evidence>
<dbReference type="PANTHER" id="PTHR33823">
    <property type="entry name" value="RNA POLYMERASE-BINDING TRANSCRIPTION FACTOR DKSA-RELATED"/>
    <property type="match status" value="1"/>
</dbReference>
<dbReference type="Pfam" id="PF01258">
    <property type="entry name" value="zf-dskA_traR"/>
    <property type="match status" value="1"/>
</dbReference>
<feature type="domain" description="Zinc finger DksA/TraR C4-type" evidence="6">
    <location>
        <begin position="88"/>
        <end position="123"/>
    </location>
</feature>
<dbReference type="Proteomes" id="UP000593875">
    <property type="component" value="Chromosome"/>
</dbReference>
<dbReference type="Gene3D" id="1.20.120.910">
    <property type="entry name" value="DksA, coiled-coil domain"/>
    <property type="match status" value="1"/>
</dbReference>
<sequence>MPISPSLHADIAKKLNESREAALATVRARTDSDSSGDEPPVISPRAHLVQNDDAPTAEMIAHDEEHFADHETALLHEIDAAIGRLEAGGYGICESCGCEIPEQRLLATPTVRTCVPCQERIEKEEGTGRGPTM</sequence>
<feature type="region of interest" description="Disordered" evidence="5">
    <location>
        <begin position="22"/>
        <end position="44"/>
    </location>
</feature>
<evidence type="ECO:0000256" key="2">
    <source>
        <dbReference type="ARBA" id="ARBA00022771"/>
    </source>
</evidence>
<protein>
    <submittedName>
        <fullName evidence="7">TraR/DksA family transcriptional regulator</fullName>
    </submittedName>
</protein>
<evidence type="ECO:0000256" key="3">
    <source>
        <dbReference type="ARBA" id="ARBA00022833"/>
    </source>
</evidence>
<evidence type="ECO:0000256" key="1">
    <source>
        <dbReference type="ARBA" id="ARBA00022723"/>
    </source>
</evidence>
<evidence type="ECO:0000256" key="5">
    <source>
        <dbReference type="SAM" id="MobiDB-lite"/>
    </source>
</evidence>
<reference evidence="7 8" key="1">
    <citation type="submission" date="2020-10" db="EMBL/GenBank/DDBJ databases">
        <title>Genome sequencing of Massilia sp. LPB0304.</title>
        <authorList>
            <person name="Kim J."/>
        </authorList>
    </citation>
    <scope>NUCLEOTIDE SEQUENCE [LARGE SCALE GENOMIC DNA]</scope>
    <source>
        <strain evidence="7 8">LPB0304</strain>
    </source>
</reference>
<accession>A0A7L9TZQ7</accession>
<gene>
    <name evidence="7" type="ORF">LPB04_14805</name>
</gene>
<evidence type="ECO:0000259" key="6">
    <source>
        <dbReference type="Pfam" id="PF01258"/>
    </source>
</evidence>